<dbReference type="OrthoDB" id="3688893at2"/>
<feature type="domain" description="ANTAR" evidence="5">
    <location>
        <begin position="157"/>
        <end position="218"/>
    </location>
</feature>
<dbReference type="Pfam" id="PF03861">
    <property type="entry name" value="ANTAR"/>
    <property type="match status" value="1"/>
</dbReference>
<comment type="caution">
    <text evidence="6">The sequence shown here is derived from an EMBL/GenBank/DDBJ whole genome shotgun (WGS) entry which is preliminary data.</text>
</comment>
<protein>
    <submittedName>
        <fullName evidence="6">ANTAR domain-containing protein</fullName>
    </submittedName>
</protein>
<dbReference type="Pfam" id="PF13185">
    <property type="entry name" value="GAF_2"/>
    <property type="match status" value="1"/>
</dbReference>
<keyword evidence="4" id="KW-0804">Transcription</keyword>
<dbReference type="InterPro" id="IPR036388">
    <property type="entry name" value="WH-like_DNA-bd_sf"/>
</dbReference>
<dbReference type="SMART" id="SM01012">
    <property type="entry name" value="ANTAR"/>
    <property type="match status" value="1"/>
</dbReference>
<dbReference type="AlphaFoldDB" id="A0A4R5U080"/>
<accession>A0A4R5U080</accession>
<keyword evidence="1" id="KW-0808">Transferase</keyword>
<dbReference type="InterPro" id="IPR012074">
    <property type="entry name" value="GAF_ANTAR"/>
</dbReference>
<dbReference type="InterPro" id="IPR029016">
    <property type="entry name" value="GAF-like_dom_sf"/>
</dbReference>
<dbReference type="InterPro" id="IPR011006">
    <property type="entry name" value="CheY-like_superfamily"/>
</dbReference>
<dbReference type="SMART" id="SM00065">
    <property type="entry name" value="GAF"/>
    <property type="match status" value="1"/>
</dbReference>
<dbReference type="RefSeq" id="WP_133403277.1">
    <property type="nucleotide sequence ID" value="NZ_SMTK01000002.1"/>
</dbReference>
<organism evidence="6 7">
    <name type="scientific">Arthrobacter crusticola</name>
    <dbReference type="NCBI Taxonomy" id="2547960"/>
    <lineage>
        <taxon>Bacteria</taxon>
        <taxon>Bacillati</taxon>
        <taxon>Actinomycetota</taxon>
        <taxon>Actinomycetes</taxon>
        <taxon>Micrococcales</taxon>
        <taxon>Micrococcaceae</taxon>
        <taxon>Arthrobacter</taxon>
    </lineage>
</organism>
<keyword evidence="3" id="KW-0805">Transcription regulation</keyword>
<dbReference type="GO" id="GO:0016301">
    <property type="term" value="F:kinase activity"/>
    <property type="evidence" value="ECO:0007669"/>
    <property type="project" value="UniProtKB-KW"/>
</dbReference>
<gene>
    <name evidence="6" type="ORF">E2F48_07150</name>
</gene>
<evidence type="ECO:0000256" key="2">
    <source>
        <dbReference type="ARBA" id="ARBA00022777"/>
    </source>
</evidence>
<sequence>MADLADQLGLLARELQKEQDTEAVLEDIVRAAIRLIPQVAHASISLVRARRTVESRAASGDLPRRVDAVQSETGQGPCLDAAYEEQLVRVSDLSSETRWPRFARRAWDLGARSMLSFQLFVEGDSLGALNLYGAEVGAFDEESEQVGQLVAAHAAVAFADAQEISQLNQALVNRDVIGQAKGILMERFKISAPQAFVLLSAVSSTTNTKLQVVAEQLASTGDIRLNGNGRGHAQAAAGG</sequence>
<dbReference type="PIRSF" id="PIRSF036625">
    <property type="entry name" value="GAF_ANTAR"/>
    <property type="match status" value="1"/>
</dbReference>
<reference evidence="6 7" key="1">
    <citation type="submission" date="2019-03" db="EMBL/GenBank/DDBJ databases">
        <title>Arthrobacter sp. nov., an bacterium isolated from biocrust in Mu Us Desert.</title>
        <authorList>
            <person name="Lixiong L."/>
        </authorList>
    </citation>
    <scope>NUCLEOTIDE SEQUENCE [LARGE SCALE GENOMIC DNA]</scope>
    <source>
        <strain evidence="6 7">SLN-3</strain>
    </source>
</reference>
<evidence type="ECO:0000256" key="3">
    <source>
        <dbReference type="ARBA" id="ARBA00023015"/>
    </source>
</evidence>
<evidence type="ECO:0000313" key="7">
    <source>
        <dbReference type="Proteomes" id="UP000295411"/>
    </source>
</evidence>
<evidence type="ECO:0000313" key="6">
    <source>
        <dbReference type="EMBL" id="TDK26926.1"/>
    </source>
</evidence>
<dbReference type="InterPro" id="IPR005561">
    <property type="entry name" value="ANTAR"/>
</dbReference>
<dbReference type="SUPFAM" id="SSF52172">
    <property type="entry name" value="CheY-like"/>
    <property type="match status" value="1"/>
</dbReference>
<dbReference type="SUPFAM" id="SSF55781">
    <property type="entry name" value="GAF domain-like"/>
    <property type="match status" value="1"/>
</dbReference>
<name>A0A4R5U080_9MICC</name>
<keyword evidence="2" id="KW-0418">Kinase</keyword>
<evidence type="ECO:0000256" key="4">
    <source>
        <dbReference type="ARBA" id="ARBA00023163"/>
    </source>
</evidence>
<evidence type="ECO:0000256" key="1">
    <source>
        <dbReference type="ARBA" id="ARBA00022679"/>
    </source>
</evidence>
<dbReference type="InterPro" id="IPR003018">
    <property type="entry name" value="GAF"/>
</dbReference>
<dbReference type="EMBL" id="SMTK01000002">
    <property type="protein sequence ID" value="TDK26926.1"/>
    <property type="molecule type" value="Genomic_DNA"/>
</dbReference>
<dbReference type="GO" id="GO:0003723">
    <property type="term" value="F:RNA binding"/>
    <property type="evidence" value="ECO:0007669"/>
    <property type="project" value="InterPro"/>
</dbReference>
<dbReference type="Gene3D" id="1.10.10.10">
    <property type="entry name" value="Winged helix-like DNA-binding domain superfamily/Winged helix DNA-binding domain"/>
    <property type="match status" value="1"/>
</dbReference>
<dbReference type="Gene3D" id="3.30.450.40">
    <property type="match status" value="1"/>
</dbReference>
<keyword evidence="7" id="KW-1185">Reference proteome</keyword>
<dbReference type="PROSITE" id="PS50921">
    <property type="entry name" value="ANTAR"/>
    <property type="match status" value="1"/>
</dbReference>
<dbReference type="Proteomes" id="UP000295411">
    <property type="component" value="Unassembled WGS sequence"/>
</dbReference>
<proteinExistence type="predicted"/>
<evidence type="ECO:0000259" key="5">
    <source>
        <dbReference type="PROSITE" id="PS50921"/>
    </source>
</evidence>